<dbReference type="HOGENOM" id="CLU_3398107_0_0_11"/>
<evidence type="ECO:0000313" key="1">
    <source>
        <dbReference type="EMBL" id="ABY23738.1"/>
    </source>
</evidence>
<name>A9WSF0_RENSM</name>
<dbReference type="STRING" id="288705.RSal33209_2005"/>
<dbReference type="AlphaFoldDB" id="A9WSF0"/>
<accession>A9WSF0</accession>
<evidence type="ECO:0000313" key="2">
    <source>
        <dbReference type="Proteomes" id="UP000002007"/>
    </source>
</evidence>
<gene>
    <name evidence="1" type="ordered locus">RSal33209_2005</name>
</gene>
<sequence length="31" mass="3567">MNHYLVVHGLISCSLFVFRNFDDLRIGIATD</sequence>
<organism evidence="1 2">
    <name type="scientific">Renibacterium salmoninarum (strain ATCC 33209 / DSM 20767 / JCM 11484 / NBRC 15589 / NCIMB 2235)</name>
    <dbReference type="NCBI Taxonomy" id="288705"/>
    <lineage>
        <taxon>Bacteria</taxon>
        <taxon>Bacillati</taxon>
        <taxon>Actinomycetota</taxon>
        <taxon>Actinomycetes</taxon>
        <taxon>Micrococcales</taxon>
        <taxon>Micrococcaceae</taxon>
        <taxon>Renibacterium</taxon>
    </lineage>
</organism>
<reference evidence="2" key="1">
    <citation type="journal article" date="2008" name="J. Bacteriol.">
        <title>Genome sequence of the fish pathogen Renibacterium salmoninarum suggests reductive evolution away from an environmental Arthrobacter ancestor.</title>
        <authorList>
            <person name="Wiens G.D."/>
            <person name="Rockey D.D."/>
            <person name="Wu Z."/>
            <person name="Chang J."/>
            <person name="Levy R."/>
            <person name="Crane S."/>
            <person name="Chen D.S."/>
            <person name="Capri G.R."/>
            <person name="Burnett J.R."/>
            <person name="Sudheesh P.S."/>
            <person name="Schipma M.J."/>
            <person name="Burd H."/>
            <person name="Bhattacharyya A."/>
            <person name="Rhodes L.D."/>
            <person name="Kaul R."/>
            <person name="Strom M.S."/>
        </authorList>
    </citation>
    <scope>NUCLEOTIDE SEQUENCE [LARGE SCALE GENOMIC DNA]</scope>
    <source>
        <strain evidence="2">ATCC 33209 / DSM 20767 / JCM 11484 / NBRC 15589 / NCIMB 2235</strain>
    </source>
</reference>
<dbReference type="Proteomes" id="UP000002007">
    <property type="component" value="Chromosome"/>
</dbReference>
<protein>
    <submittedName>
        <fullName evidence="1">Uncharacterized protein</fullName>
    </submittedName>
</protein>
<proteinExistence type="predicted"/>
<dbReference type="KEGG" id="rsa:RSal33209_2005"/>
<dbReference type="EMBL" id="CP000910">
    <property type="protein sequence ID" value="ABY23738.1"/>
    <property type="molecule type" value="Genomic_DNA"/>
</dbReference>
<keyword evidence="2" id="KW-1185">Reference proteome</keyword>